<keyword evidence="5 12" id="KW-0813">Transport</keyword>
<dbReference type="PANTHER" id="PTHR30558:SF12">
    <property type="entry name" value="BIOPOLYMER TRANSPORT PROTEIN EXBD"/>
    <property type="match status" value="1"/>
</dbReference>
<organism evidence="14 15">
    <name type="scientific">Qipengyuania oceanensis</name>
    <dbReference type="NCBI Taxonomy" id="1463597"/>
    <lineage>
        <taxon>Bacteria</taxon>
        <taxon>Pseudomonadati</taxon>
        <taxon>Pseudomonadota</taxon>
        <taxon>Alphaproteobacteria</taxon>
        <taxon>Sphingomonadales</taxon>
        <taxon>Erythrobacteraceae</taxon>
        <taxon>Qipengyuania</taxon>
    </lineage>
</organism>
<accession>A0A844YIM9</accession>
<evidence type="ECO:0000256" key="7">
    <source>
        <dbReference type="ARBA" id="ARBA00022519"/>
    </source>
</evidence>
<evidence type="ECO:0000256" key="3">
    <source>
        <dbReference type="ARBA" id="ARBA00005811"/>
    </source>
</evidence>
<protein>
    <submittedName>
        <fullName evidence="14">Biopolymer transporter ExbD</fullName>
    </submittedName>
</protein>
<evidence type="ECO:0000313" key="15">
    <source>
        <dbReference type="Proteomes" id="UP000445582"/>
    </source>
</evidence>
<comment type="similarity">
    <text evidence="3 12">Belongs to the ExbD/TolR family.</text>
</comment>
<keyword evidence="11 13" id="KW-0472">Membrane</keyword>
<keyword evidence="6" id="KW-1003">Cell membrane</keyword>
<dbReference type="PANTHER" id="PTHR30558">
    <property type="entry name" value="EXBD MEMBRANE COMPONENT OF PMF-DRIVEN MACROMOLECULE IMPORT SYSTEM"/>
    <property type="match status" value="1"/>
</dbReference>
<evidence type="ECO:0000256" key="5">
    <source>
        <dbReference type="ARBA" id="ARBA00022448"/>
    </source>
</evidence>
<dbReference type="InterPro" id="IPR003400">
    <property type="entry name" value="ExbD"/>
</dbReference>
<evidence type="ECO:0000256" key="4">
    <source>
        <dbReference type="ARBA" id="ARBA00011471"/>
    </source>
</evidence>
<dbReference type="Gene3D" id="3.30.420.270">
    <property type="match status" value="1"/>
</dbReference>
<dbReference type="GO" id="GO:0015031">
    <property type="term" value="P:protein transport"/>
    <property type="evidence" value="ECO:0007669"/>
    <property type="project" value="UniProtKB-KW"/>
</dbReference>
<comment type="caution">
    <text evidence="14">The sequence shown here is derived from an EMBL/GenBank/DDBJ whole genome shotgun (WGS) entry which is preliminary data.</text>
</comment>
<evidence type="ECO:0000256" key="1">
    <source>
        <dbReference type="ARBA" id="ARBA00003540"/>
    </source>
</evidence>
<sequence length="150" mass="16556">MTYVSTRSVDSHRRAAGFDRPIGEINTTPLIDVMLVLVVMFIITIPIATHSLEIPLPNGAASLPVEAANTVSIDASDRLYWNGKPLTRQELLNQLAATTSLPEQPLLRFEPDPDASYDQSARTIALIKDSGVDRCAFIGNERYREFARGE</sequence>
<evidence type="ECO:0000256" key="9">
    <source>
        <dbReference type="ARBA" id="ARBA00022927"/>
    </source>
</evidence>
<name>A0A844YIM9_9SPHN</name>
<keyword evidence="8 12" id="KW-0812">Transmembrane</keyword>
<dbReference type="EMBL" id="WTYN01000001">
    <property type="protein sequence ID" value="MXO63179.1"/>
    <property type="molecule type" value="Genomic_DNA"/>
</dbReference>
<dbReference type="GO" id="GO:0022857">
    <property type="term" value="F:transmembrane transporter activity"/>
    <property type="evidence" value="ECO:0007669"/>
    <property type="project" value="InterPro"/>
</dbReference>
<evidence type="ECO:0000256" key="8">
    <source>
        <dbReference type="ARBA" id="ARBA00022692"/>
    </source>
</evidence>
<evidence type="ECO:0000256" key="10">
    <source>
        <dbReference type="ARBA" id="ARBA00022989"/>
    </source>
</evidence>
<evidence type="ECO:0000256" key="12">
    <source>
        <dbReference type="RuleBase" id="RU003879"/>
    </source>
</evidence>
<evidence type="ECO:0000256" key="11">
    <source>
        <dbReference type="ARBA" id="ARBA00023136"/>
    </source>
</evidence>
<dbReference type="Proteomes" id="UP000445582">
    <property type="component" value="Unassembled WGS sequence"/>
</dbReference>
<dbReference type="Pfam" id="PF02472">
    <property type="entry name" value="ExbD"/>
    <property type="match status" value="1"/>
</dbReference>
<comment type="subunit">
    <text evidence="4">The accessory proteins ExbB and ExbD seem to form a complex with TonB.</text>
</comment>
<keyword evidence="9 12" id="KW-0653">Protein transport</keyword>
<evidence type="ECO:0000256" key="2">
    <source>
        <dbReference type="ARBA" id="ARBA00004249"/>
    </source>
</evidence>
<reference evidence="14 15" key="1">
    <citation type="submission" date="2019-12" db="EMBL/GenBank/DDBJ databases">
        <title>Genomic-based taxomic classification of the family Erythrobacteraceae.</title>
        <authorList>
            <person name="Xu L."/>
        </authorList>
    </citation>
    <scope>NUCLEOTIDE SEQUENCE [LARGE SCALE GENOMIC DNA]</scope>
    <source>
        <strain evidence="14 15">MCCC 1A09965</strain>
    </source>
</reference>
<dbReference type="AlphaFoldDB" id="A0A844YIM9"/>
<keyword evidence="7" id="KW-0997">Cell inner membrane</keyword>
<comment type="function">
    <text evidence="1">Involved in the TonB-dependent energy-dependent transport of various receptor-bound substrates.</text>
</comment>
<keyword evidence="15" id="KW-1185">Reference proteome</keyword>
<dbReference type="GO" id="GO:0005886">
    <property type="term" value="C:plasma membrane"/>
    <property type="evidence" value="ECO:0007669"/>
    <property type="project" value="UniProtKB-SubCell"/>
</dbReference>
<feature type="transmembrane region" description="Helical" evidence="13">
    <location>
        <begin position="30"/>
        <end position="48"/>
    </location>
</feature>
<dbReference type="RefSeq" id="WP_160674389.1">
    <property type="nucleotide sequence ID" value="NZ_WTYN01000001.1"/>
</dbReference>
<dbReference type="OrthoDB" id="9798629at2"/>
<proteinExistence type="inferred from homology"/>
<gene>
    <name evidence="14" type="ORF">GRI48_09170</name>
</gene>
<evidence type="ECO:0000313" key="14">
    <source>
        <dbReference type="EMBL" id="MXO63179.1"/>
    </source>
</evidence>
<keyword evidence="10 13" id="KW-1133">Transmembrane helix</keyword>
<evidence type="ECO:0000256" key="13">
    <source>
        <dbReference type="SAM" id="Phobius"/>
    </source>
</evidence>
<evidence type="ECO:0000256" key="6">
    <source>
        <dbReference type="ARBA" id="ARBA00022475"/>
    </source>
</evidence>
<comment type="subcellular location">
    <subcellularLocation>
        <location evidence="2">Cell inner membrane</location>
        <topology evidence="2">Single-pass type II membrane protein</topology>
    </subcellularLocation>
    <subcellularLocation>
        <location evidence="12">Cell membrane</location>
        <topology evidence="12">Single-pass type II membrane protein</topology>
    </subcellularLocation>
</comment>